<dbReference type="OrthoDB" id="4244911at2"/>
<evidence type="ECO:0000256" key="2">
    <source>
        <dbReference type="SAM" id="MobiDB-lite"/>
    </source>
</evidence>
<feature type="region of interest" description="Disordered" evidence="2">
    <location>
        <begin position="1"/>
        <end position="65"/>
    </location>
</feature>
<feature type="coiled-coil region" evidence="1">
    <location>
        <begin position="133"/>
        <end position="160"/>
    </location>
</feature>
<dbReference type="RefSeq" id="WP_143052797.1">
    <property type="nucleotide sequence ID" value="NZ_FOGZ01000004.1"/>
</dbReference>
<feature type="compositionally biased region" description="Polar residues" evidence="2">
    <location>
        <begin position="1"/>
        <end position="10"/>
    </location>
</feature>
<keyword evidence="4" id="KW-1185">Reference proteome</keyword>
<dbReference type="STRING" id="64702.SAMN05443377_10423"/>
<evidence type="ECO:0000256" key="1">
    <source>
        <dbReference type="SAM" id="Coils"/>
    </source>
</evidence>
<proteinExistence type="predicted"/>
<name>A0A1H9QNJ6_9ACTN</name>
<gene>
    <name evidence="3" type="ORF">SAMN05443377_10423</name>
</gene>
<dbReference type="AlphaFoldDB" id="A0A1H9QNJ6"/>
<accession>A0A1H9QNJ6</accession>
<keyword evidence="1" id="KW-0175">Coiled coil</keyword>
<evidence type="ECO:0000313" key="3">
    <source>
        <dbReference type="EMBL" id="SER62032.1"/>
    </source>
</evidence>
<reference evidence="4" key="1">
    <citation type="submission" date="2016-10" db="EMBL/GenBank/DDBJ databases">
        <authorList>
            <person name="Varghese N."/>
            <person name="Submissions S."/>
        </authorList>
    </citation>
    <scope>NUCLEOTIDE SEQUENCE [LARGE SCALE GENOMIC DNA]</scope>
    <source>
        <strain evidence="4">DSM 16859</strain>
    </source>
</reference>
<sequence length="170" mass="18436">MSTVSAADASSTRRHGGHRVWGLDAAGHAGSGVRTRSRSAANADSRDSQGSYLPPGWPDRVAPPGTDRMEPDAVAFLLNCCPPDYRGYPLLRRQPLVLARFAADHVEGQIRSTREALAGARTGLADVVSLEVLDAAVDMLQREEARLVRLRRAVALIEEALRGNVFVRRL</sequence>
<evidence type="ECO:0000313" key="4">
    <source>
        <dbReference type="Proteomes" id="UP000198815"/>
    </source>
</evidence>
<protein>
    <submittedName>
        <fullName evidence="3">Uncharacterized protein</fullName>
    </submittedName>
</protein>
<dbReference type="EMBL" id="FOGZ01000004">
    <property type="protein sequence ID" value="SER62032.1"/>
    <property type="molecule type" value="Genomic_DNA"/>
</dbReference>
<dbReference type="Proteomes" id="UP000198815">
    <property type="component" value="Unassembled WGS sequence"/>
</dbReference>
<organism evidence="3 4">
    <name type="scientific">Propionibacterium cyclohexanicum</name>
    <dbReference type="NCBI Taxonomy" id="64702"/>
    <lineage>
        <taxon>Bacteria</taxon>
        <taxon>Bacillati</taxon>
        <taxon>Actinomycetota</taxon>
        <taxon>Actinomycetes</taxon>
        <taxon>Propionibacteriales</taxon>
        <taxon>Propionibacteriaceae</taxon>
        <taxon>Propionibacterium</taxon>
    </lineage>
</organism>